<evidence type="ECO:0000313" key="1">
    <source>
        <dbReference type="EMBL" id="CAG8469683.1"/>
    </source>
</evidence>
<gene>
    <name evidence="1" type="ORF">RPERSI_LOCUS521</name>
</gene>
<name>A0ACA9KFV1_9GLOM</name>
<dbReference type="EMBL" id="CAJVQC010000408">
    <property type="protein sequence ID" value="CAG8469683.1"/>
    <property type="molecule type" value="Genomic_DNA"/>
</dbReference>
<evidence type="ECO:0000313" key="2">
    <source>
        <dbReference type="Proteomes" id="UP000789920"/>
    </source>
</evidence>
<comment type="caution">
    <text evidence="1">The sequence shown here is derived from an EMBL/GenBank/DDBJ whole genome shotgun (WGS) entry which is preliminary data.</text>
</comment>
<reference evidence="1" key="1">
    <citation type="submission" date="2021-06" db="EMBL/GenBank/DDBJ databases">
        <authorList>
            <person name="Kallberg Y."/>
            <person name="Tangrot J."/>
            <person name="Rosling A."/>
        </authorList>
    </citation>
    <scope>NUCLEOTIDE SEQUENCE</scope>
    <source>
        <strain evidence="1">MA461A</strain>
    </source>
</reference>
<sequence length="115" mass="13468">MWIILLDATTQIDNNELSLGVSLLNRMRYSKEPKTGQIFLKKPSTRKVNRLQKINISLHNKVKKFKQIRKKKILLARFVAHKIPTIIDKQLKLAIQDRLIINKKQYSSKTVLMTT</sequence>
<dbReference type="Proteomes" id="UP000789920">
    <property type="component" value="Unassembled WGS sequence"/>
</dbReference>
<organism evidence="1 2">
    <name type="scientific">Racocetra persica</name>
    <dbReference type="NCBI Taxonomy" id="160502"/>
    <lineage>
        <taxon>Eukaryota</taxon>
        <taxon>Fungi</taxon>
        <taxon>Fungi incertae sedis</taxon>
        <taxon>Mucoromycota</taxon>
        <taxon>Glomeromycotina</taxon>
        <taxon>Glomeromycetes</taxon>
        <taxon>Diversisporales</taxon>
        <taxon>Gigasporaceae</taxon>
        <taxon>Racocetra</taxon>
    </lineage>
</organism>
<keyword evidence="2" id="KW-1185">Reference proteome</keyword>
<proteinExistence type="predicted"/>
<accession>A0ACA9KFV1</accession>
<protein>
    <submittedName>
        <fullName evidence="1">18078_t:CDS:1</fullName>
    </submittedName>
</protein>